<evidence type="ECO:0000313" key="4">
    <source>
        <dbReference type="Proteomes" id="UP001595632"/>
    </source>
</evidence>
<reference evidence="4" key="1">
    <citation type="journal article" date="2019" name="Int. J. Syst. Evol. Microbiol.">
        <title>The Global Catalogue of Microorganisms (GCM) 10K type strain sequencing project: providing services to taxonomists for standard genome sequencing and annotation.</title>
        <authorList>
            <consortium name="The Broad Institute Genomics Platform"/>
            <consortium name="The Broad Institute Genome Sequencing Center for Infectious Disease"/>
            <person name="Wu L."/>
            <person name="Ma J."/>
        </authorList>
    </citation>
    <scope>NUCLEOTIDE SEQUENCE [LARGE SCALE GENOMIC DNA]</scope>
    <source>
        <strain evidence="4">KCTC 52366</strain>
    </source>
</reference>
<keyword evidence="2" id="KW-0408">Iron</keyword>
<dbReference type="SUPFAM" id="SSF48264">
    <property type="entry name" value="Cytochrome P450"/>
    <property type="match status" value="1"/>
</dbReference>
<name>A0ABV7GS59_9RHOB</name>
<dbReference type="Proteomes" id="UP001595632">
    <property type="component" value="Unassembled WGS sequence"/>
</dbReference>
<dbReference type="RefSeq" id="WP_275633028.1">
    <property type="nucleotide sequence ID" value="NZ_JARGYD010000004.1"/>
</dbReference>
<sequence>MVLRACDVYELLTHPDTQQIDGVDYVRLNGIPPGAVATFLTDFFLFANGEDHRRKRGLFSRAFGRAEILAARPRVRAAADKMVAALPRGEAFDFLAGMATRLPAELTAAMLGLPEAEATYFAHRASVVAPAMSRNYPHETHAELEDAVVELVYFIEVQLRARLAAPQNDLLTALAVNWDAYREVPFESLVHQVLGLIVGGADATPAAFAMAVALAAGPGGDWQGLRDDPGLIPAAVSEALRVEPPLASVSRYARGPVTFGDATIPKGATICASLLSALRDPDVCARPDVYDIHRADRPPHHPAFGLGPHRCIGEMLARIELEEGLAALTANAPDLEVLVPPAMRGIDGIRAITPMQVRIR</sequence>
<dbReference type="PANTHER" id="PTHR46696:SF1">
    <property type="entry name" value="CYTOCHROME P450 YJIB-RELATED"/>
    <property type="match status" value="1"/>
</dbReference>
<evidence type="ECO:0000256" key="2">
    <source>
        <dbReference type="RuleBase" id="RU000461"/>
    </source>
</evidence>
<evidence type="ECO:0000313" key="3">
    <source>
        <dbReference type="EMBL" id="MFC3143049.1"/>
    </source>
</evidence>
<organism evidence="3 4">
    <name type="scientific">Psychromarinibacter halotolerans</name>
    <dbReference type="NCBI Taxonomy" id="1775175"/>
    <lineage>
        <taxon>Bacteria</taxon>
        <taxon>Pseudomonadati</taxon>
        <taxon>Pseudomonadota</taxon>
        <taxon>Alphaproteobacteria</taxon>
        <taxon>Rhodobacterales</taxon>
        <taxon>Paracoccaceae</taxon>
        <taxon>Psychromarinibacter</taxon>
    </lineage>
</organism>
<comment type="similarity">
    <text evidence="1 2">Belongs to the cytochrome P450 family.</text>
</comment>
<comment type="caution">
    <text evidence="3">The sequence shown here is derived from an EMBL/GenBank/DDBJ whole genome shotgun (WGS) entry which is preliminary data.</text>
</comment>
<protein>
    <submittedName>
        <fullName evidence="3">Cytochrome P450</fullName>
    </submittedName>
</protein>
<dbReference type="InterPro" id="IPR001128">
    <property type="entry name" value="Cyt_P450"/>
</dbReference>
<dbReference type="PROSITE" id="PS00086">
    <property type="entry name" value="CYTOCHROME_P450"/>
    <property type="match status" value="1"/>
</dbReference>
<dbReference type="PRINTS" id="PR00359">
    <property type="entry name" value="BP450"/>
</dbReference>
<dbReference type="PRINTS" id="PR00385">
    <property type="entry name" value="P450"/>
</dbReference>
<keyword evidence="2" id="KW-0479">Metal-binding</keyword>
<dbReference type="InterPro" id="IPR036396">
    <property type="entry name" value="Cyt_P450_sf"/>
</dbReference>
<keyword evidence="2" id="KW-0503">Monooxygenase</keyword>
<dbReference type="InterPro" id="IPR002397">
    <property type="entry name" value="Cyt_P450_B"/>
</dbReference>
<dbReference type="EMBL" id="JBHRTB010000010">
    <property type="protein sequence ID" value="MFC3143049.1"/>
    <property type="molecule type" value="Genomic_DNA"/>
</dbReference>
<dbReference type="InterPro" id="IPR017972">
    <property type="entry name" value="Cyt_P450_CS"/>
</dbReference>
<dbReference type="Gene3D" id="1.10.630.10">
    <property type="entry name" value="Cytochrome P450"/>
    <property type="match status" value="1"/>
</dbReference>
<keyword evidence="4" id="KW-1185">Reference proteome</keyword>
<accession>A0ABV7GS59</accession>
<keyword evidence="2" id="KW-0560">Oxidoreductase</keyword>
<keyword evidence="2" id="KW-0349">Heme</keyword>
<dbReference type="PANTHER" id="PTHR46696">
    <property type="entry name" value="P450, PUTATIVE (EUROFUNG)-RELATED"/>
    <property type="match status" value="1"/>
</dbReference>
<proteinExistence type="inferred from homology"/>
<evidence type="ECO:0000256" key="1">
    <source>
        <dbReference type="ARBA" id="ARBA00010617"/>
    </source>
</evidence>
<gene>
    <name evidence="3" type="ORF">ACFOGP_10035</name>
</gene>
<dbReference type="Pfam" id="PF00067">
    <property type="entry name" value="p450"/>
    <property type="match status" value="1"/>
</dbReference>